<proteinExistence type="inferred from homology"/>
<evidence type="ECO:0000256" key="12">
    <source>
        <dbReference type="ARBA" id="ARBA00023239"/>
    </source>
</evidence>
<keyword evidence="9 15" id="KW-0822">Tryptophan biosynthesis</keyword>
<dbReference type="InterPro" id="IPR005256">
    <property type="entry name" value="Anth_synth_I_PabB"/>
</dbReference>
<evidence type="ECO:0000256" key="2">
    <source>
        <dbReference type="ARBA" id="ARBA00004873"/>
    </source>
</evidence>
<evidence type="ECO:0000256" key="8">
    <source>
        <dbReference type="ARBA" id="ARBA00022723"/>
    </source>
</evidence>
<keyword evidence="11 15" id="KW-0057">Aromatic amino acid biosynthesis</keyword>
<evidence type="ECO:0000256" key="11">
    <source>
        <dbReference type="ARBA" id="ARBA00023141"/>
    </source>
</evidence>
<evidence type="ECO:0000256" key="3">
    <source>
        <dbReference type="ARBA" id="ARBA00009562"/>
    </source>
</evidence>
<evidence type="ECO:0000256" key="7">
    <source>
        <dbReference type="ARBA" id="ARBA00022605"/>
    </source>
</evidence>
<evidence type="ECO:0000256" key="5">
    <source>
        <dbReference type="ARBA" id="ARBA00012266"/>
    </source>
</evidence>
<dbReference type="Proteomes" id="UP000198661">
    <property type="component" value="Unassembled WGS sequence"/>
</dbReference>
<comment type="catalytic activity">
    <reaction evidence="14 15">
        <text>chorismate + L-glutamine = anthranilate + pyruvate + L-glutamate + H(+)</text>
        <dbReference type="Rhea" id="RHEA:21732"/>
        <dbReference type="ChEBI" id="CHEBI:15361"/>
        <dbReference type="ChEBI" id="CHEBI:15378"/>
        <dbReference type="ChEBI" id="CHEBI:16567"/>
        <dbReference type="ChEBI" id="CHEBI:29748"/>
        <dbReference type="ChEBI" id="CHEBI:29985"/>
        <dbReference type="ChEBI" id="CHEBI:58359"/>
        <dbReference type="EC" id="4.1.3.27"/>
    </reaction>
</comment>
<keyword evidence="8 15" id="KW-0479">Metal-binding</keyword>
<dbReference type="UniPathway" id="UPA00035">
    <property type="reaction ID" value="UER00040"/>
</dbReference>
<reference evidence="18 19" key="1">
    <citation type="submission" date="2016-10" db="EMBL/GenBank/DDBJ databases">
        <authorList>
            <person name="de Groot N.N."/>
        </authorList>
    </citation>
    <scope>NUCLEOTIDE SEQUENCE [LARGE SCALE GENOMIC DNA]</scope>
    <source>
        <strain evidence="18 19">DSM 44945</strain>
    </source>
</reference>
<dbReference type="Gene3D" id="3.60.120.10">
    <property type="entry name" value="Anthranilate synthase"/>
    <property type="match status" value="1"/>
</dbReference>
<keyword evidence="10 15" id="KW-0460">Magnesium</keyword>
<dbReference type="GO" id="GO:0004049">
    <property type="term" value="F:anthranilate synthase activity"/>
    <property type="evidence" value="ECO:0007669"/>
    <property type="project" value="UniProtKB-EC"/>
</dbReference>
<gene>
    <name evidence="15" type="primary">trpE</name>
    <name evidence="18" type="ORF">SAMN04488025_104153</name>
</gene>
<feature type="domain" description="Anthranilate synthase component I N-terminal" evidence="17">
    <location>
        <begin position="28"/>
        <end position="169"/>
    </location>
</feature>
<keyword evidence="19" id="KW-1185">Reference proteome</keyword>
<comment type="similarity">
    <text evidence="3 15">Belongs to the anthranilate synthase component I family.</text>
</comment>
<dbReference type="Pfam" id="PF00425">
    <property type="entry name" value="Chorismate_bind"/>
    <property type="match status" value="1"/>
</dbReference>
<dbReference type="PANTHER" id="PTHR11236:SF48">
    <property type="entry name" value="ISOCHORISMATE SYNTHASE MENF"/>
    <property type="match status" value="1"/>
</dbReference>
<protein>
    <recommendedName>
        <fullName evidence="6 15">Anthranilate synthase component 1</fullName>
        <ecNumber evidence="5 15">4.1.3.27</ecNumber>
    </recommendedName>
</protein>
<comment type="cofactor">
    <cofactor evidence="1 15">
        <name>Mg(2+)</name>
        <dbReference type="ChEBI" id="CHEBI:18420"/>
    </cofactor>
</comment>
<dbReference type="EC" id="4.1.3.27" evidence="5 15"/>
<organism evidence="18 19">
    <name type="scientific">Planifilum fulgidum</name>
    <dbReference type="NCBI Taxonomy" id="201973"/>
    <lineage>
        <taxon>Bacteria</taxon>
        <taxon>Bacillati</taxon>
        <taxon>Bacillota</taxon>
        <taxon>Bacilli</taxon>
        <taxon>Bacillales</taxon>
        <taxon>Thermoactinomycetaceae</taxon>
        <taxon>Planifilum</taxon>
    </lineage>
</organism>
<evidence type="ECO:0000256" key="9">
    <source>
        <dbReference type="ARBA" id="ARBA00022822"/>
    </source>
</evidence>
<dbReference type="Pfam" id="PF04715">
    <property type="entry name" value="Anth_synt_I_N"/>
    <property type="match status" value="1"/>
</dbReference>
<keyword evidence="7 15" id="KW-0028">Amino-acid biosynthesis</keyword>
<dbReference type="InterPro" id="IPR019999">
    <property type="entry name" value="Anth_synth_I-like"/>
</dbReference>
<evidence type="ECO:0000256" key="6">
    <source>
        <dbReference type="ARBA" id="ARBA00020653"/>
    </source>
</evidence>
<evidence type="ECO:0000256" key="4">
    <source>
        <dbReference type="ARBA" id="ARBA00011575"/>
    </source>
</evidence>
<evidence type="ECO:0000313" key="19">
    <source>
        <dbReference type="Proteomes" id="UP000198661"/>
    </source>
</evidence>
<feature type="domain" description="Chorismate-utilising enzyme C-terminal" evidence="16">
    <location>
        <begin position="234"/>
        <end position="487"/>
    </location>
</feature>
<evidence type="ECO:0000256" key="15">
    <source>
        <dbReference type="RuleBase" id="RU364045"/>
    </source>
</evidence>
<evidence type="ECO:0000259" key="17">
    <source>
        <dbReference type="Pfam" id="PF04715"/>
    </source>
</evidence>
<dbReference type="GO" id="GO:0046872">
    <property type="term" value="F:metal ion binding"/>
    <property type="evidence" value="ECO:0007669"/>
    <property type="project" value="UniProtKB-KW"/>
</dbReference>
<dbReference type="EMBL" id="FOOK01000004">
    <property type="protein sequence ID" value="SFF75560.1"/>
    <property type="molecule type" value="Genomic_DNA"/>
</dbReference>
<evidence type="ECO:0000256" key="10">
    <source>
        <dbReference type="ARBA" id="ARBA00022842"/>
    </source>
</evidence>
<dbReference type="RefSeq" id="WP_245751999.1">
    <property type="nucleotide sequence ID" value="NZ_FOOK01000004.1"/>
</dbReference>
<name>A0A1I2LAQ3_9BACL</name>
<evidence type="ECO:0000256" key="14">
    <source>
        <dbReference type="ARBA" id="ARBA00047683"/>
    </source>
</evidence>
<dbReference type="NCBIfam" id="TIGR00564">
    <property type="entry name" value="trpE_most"/>
    <property type="match status" value="1"/>
</dbReference>
<dbReference type="AlphaFoldDB" id="A0A1I2LAQ3"/>
<comment type="pathway">
    <text evidence="2 15">Amino-acid biosynthesis; L-tryptophan biosynthesis; L-tryptophan from chorismate: step 1/5.</text>
</comment>
<comment type="function">
    <text evidence="13 15">Part of a heterotetrameric complex that catalyzes the two-step biosynthesis of anthranilate, an intermediate in the biosynthesis of L-tryptophan. In the first step, the glutamine-binding beta subunit (TrpG) of anthranilate synthase (AS) provides the glutamine amidotransferase activity which generates ammonia as a substrate that, along with chorismate, is used in the second step, catalyzed by the large alpha subunit of AS (TrpE) to produce anthranilate. In the absence of TrpG, TrpE can synthesize anthranilate directly from chorismate and high concentrations of ammonia.</text>
</comment>
<keyword evidence="12 15" id="KW-0456">Lyase</keyword>
<accession>A0A1I2LAQ3</accession>
<dbReference type="STRING" id="201973.SAMN04488025_104153"/>
<dbReference type="InterPro" id="IPR005801">
    <property type="entry name" value="ADC_synthase"/>
</dbReference>
<dbReference type="InterPro" id="IPR015890">
    <property type="entry name" value="Chorismate_C"/>
</dbReference>
<comment type="subunit">
    <text evidence="4 15">Heterotetramer consisting of two non-identical subunits: a beta subunit (TrpG) and a large alpha subunit (TrpE).</text>
</comment>
<sequence length="507" mass="56680">MIYPPFAEVKRLAKTYSSIPLCKTIYADTETPVSLYDRLRDRPYSFLLESVEGGEKWARYSFIGADPFLIVTCREGQVTLSGREGTRRLAADPFDVVQDLLKRYHTPDYPGHPPFLGGAVGYIAYEAVRYMESLPPFPHAGKGTGARDLHLMFCDRVLIFDHLRQQVTLVHHLHVPGEAGEAALMELYLRAVEELEERAGRIRSRRPELAFFLDAPFEAGGEPDLFRASSNMSRHQYEAMVKRAQEHIRAGDIFQLVPSQRWTWHPAPPPFDVYRVLRILNPSPYMFYLKMGDEVVTGSSPELLVRVNGGKAETRPIAGTRPRGRTAEEDERLAAELLQDEKERAEHVMLIDLGRNDLGRVCRYGTVRVTQQMAIERYSHVMHMVSHVTGELAPGRTPIDALRAVFPAGTVSGAPKVRAMELIGEMEPEPRGVYAGAVGYFSFAGNLDTCIAIRTLHFRDGKAYVQAGGGVVIDSSPAGEYEESLNKAKGMFRALELAETLFKPIGS</sequence>
<evidence type="ECO:0000256" key="1">
    <source>
        <dbReference type="ARBA" id="ARBA00001946"/>
    </source>
</evidence>
<evidence type="ECO:0000256" key="13">
    <source>
        <dbReference type="ARBA" id="ARBA00025634"/>
    </source>
</evidence>
<evidence type="ECO:0000259" key="16">
    <source>
        <dbReference type="Pfam" id="PF00425"/>
    </source>
</evidence>
<dbReference type="PANTHER" id="PTHR11236">
    <property type="entry name" value="AMINOBENZOATE/ANTHRANILATE SYNTHASE"/>
    <property type="match status" value="1"/>
</dbReference>
<evidence type="ECO:0000313" key="18">
    <source>
        <dbReference type="EMBL" id="SFF75560.1"/>
    </source>
</evidence>
<dbReference type="PRINTS" id="PR00095">
    <property type="entry name" value="ANTSNTHASEI"/>
</dbReference>
<dbReference type="SUPFAM" id="SSF56322">
    <property type="entry name" value="ADC synthase"/>
    <property type="match status" value="1"/>
</dbReference>
<dbReference type="InterPro" id="IPR006805">
    <property type="entry name" value="Anth_synth_I_N"/>
</dbReference>
<dbReference type="GO" id="GO:0000162">
    <property type="term" value="P:L-tryptophan biosynthetic process"/>
    <property type="evidence" value="ECO:0007669"/>
    <property type="project" value="UniProtKB-UniPathway"/>
</dbReference>